<keyword evidence="7" id="KW-0067">ATP-binding</keyword>
<dbReference type="PANTHER" id="PTHR42878">
    <property type="entry name" value="TWO-COMPONENT HISTIDINE KINASE"/>
    <property type="match status" value="1"/>
</dbReference>
<dbReference type="SUPFAM" id="SSF55874">
    <property type="entry name" value="ATPase domain of HSP90 chaperone/DNA topoisomerase II/histidine kinase"/>
    <property type="match status" value="1"/>
</dbReference>
<reference evidence="11 12" key="1">
    <citation type="submission" date="2019-02" db="EMBL/GenBank/DDBJ databases">
        <title>Genome sequencing of Clostridium botulinum clinical isolates.</title>
        <authorList>
            <person name="Brunt J."/>
            <person name="Van Vliet A.H.M."/>
            <person name="Stringer S.C."/>
            <person name="Grant K.A."/>
            <person name="Carter A.C."/>
            <person name="Peck M.W."/>
        </authorList>
    </citation>
    <scope>NUCLEOTIDE SEQUENCE [LARGE SCALE GENOMIC DNA]</scope>
    <source>
        <strain evidence="11 12">R1125/03</strain>
    </source>
</reference>
<evidence type="ECO:0000256" key="9">
    <source>
        <dbReference type="SAM" id="Phobius"/>
    </source>
</evidence>
<dbReference type="EC" id="2.7.13.3" evidence="3"/>
<dbReference type="InterPro" id="IPR005467">
    <property type="entry name" value="His_kinase_dom"/>
</dbReference>
<dbReference type="Pfam" id="PF02518">
    <property type="entry name" value="HATPase_c"/>
    <property type="match status" value="1"/>
</dbReference>
<evidence type="ECO:0000256" key="7">
    <source>
        <dbReference type="ARBA" id="ARBA00022840"/>
    </source>
</evidence>
<evidence type="ECO:0000256" key="2">
    <source>
        <dbReference type="ARBA" id="ARBA00004370"/>
    </source>
</evidence>
<comment type="caution">
    <text evidence="11">The sequence shown here is derived from an EMBL/GenBank/DDBJ whole genome shotgun (WGS) entry which is preliminary data.</text>
</comment>
<feature type="transmembrane region" description="Helical" evidence="9">
    <location>
        <begin position="12"/>
        <end position="30"/>
    </location>
</feature>
<dbReference type="InterPro" id="IPR050351">
    <property type="entry name" value="BphY/WalK/GraS-like"/>
</dbReference>
<keyword evidence="6 11" id="KW-0418">Kinase</keyword>
<keyword evidence="4" id="KW-0808">Transferase</keyword>
<dbReference type="PRINTS" id="PR00344">
    <property type="entry name" value="BCTRLSENSOR"/>
</dbReference>
<comment type="subcellular location">
    <subcellularLocation>
        <location evidence="2">Membrane</location>
    </subcellularLocation>
</comment>
<sequence length="368" mass="42317">MYRVNIKSGLAIIIYSIILTLVLGIGIYGFKISFSKSPEKVVMDRAHVYIMDNNDYENVISSNTIKTSMSKITEVGQIGNLYENIGSKKLYMFMFIFFIMLVISSFLLWIKLSHIHDKEMKNIIKNLNVLDDNIEANMVSKSFTIAYDNVRNKFNKSLNDYKTLNSYLSHEQKNAISILRTNLEVDGNYQYIKFIDNMSNSIDDILTLSDIRDDKDMIEVDVSLICASVCDTYRKIYKHIDFQFDDENNTTILAKERWIYRAISNLVDNAIKYGERKPIEVTVKNKNNSVIVTVKDNGIGIGKDSIEKIFNNKYRINELNKDGYGIGLNLVSHVCELCNGFVIAESELNKGSCFYLSFCEYKKTINIE</sequence>
<dbReference type="InterPro" id="IPR004358">
    <property type="entry name" value="Sig_transdc_His_kin-like_C"/>
</dbReference>
<dbReference type="GO" id="GO:0030295">
    <property type="term" value="F:protein kinase activator activity"/>
    <property type="evidence" value="ECO:0007669"/>
    <property type="project" value="TreeGrafter"/>
</dbReference>
<evidence type="ECO:0000256" key="1">
    <source>
        <dbReference type="ARBA" id="ARBA00000085"/>
    </source>
</evidence>
<organism evidence="11 12">
    <name type="scientific">Clostridium botulinum</name>
    <dbReference type="NCBI Taxonomy" id="1491"/>
    <lineage>
        <taxon>Bacteria</taxon>
        <taxon>Bacillati</taxon>
        <taxon>Bacillota</taxon>
        <taxon>Clostridia</taxon>
        <taxon>Eubacteriales</taxon>
        <taxon>Clostridiaceae</taxon>
        <taxon>Clostridium</taxon>
    </lineage>
</organism>
<dbReference type="Proteomes" id="UP000473089">
    <property type="component" value="Unassembled WGS sequence"/>
</dbReference>
<evidence type="ECO:0000256" key="5">
    <source>
        <dbReference type="ARBA" id="ARBA00022741"/>
    </source>
</evidence>
<evidence type="ECO:0000313" key="12">
    <source>
        <dbReference type="Proteomes" id="UP000473089"/>
    </source>
</evidence>
<gene>
    <name evidence="11" type="ORF">EXM42_15075</name>
</gene>
<dbReference type="GO" id="GO:0005524">
    <property type="term" value="F:ATP binding"/>
    <property type="evidence" value="ECO:0007669"/>
    <property type="project" value="UniProtKB-KW"/>
</dbReference>
<feature type="transmembrane region" description="Helical" evidence="9">
    <location>
        <begin position="90"/>
        <end position="110"/>
    </location>
</feature>
<dbReference type="GO" id="GO:0004673">
    <property type="term" value="F:protein histidine kinase activity"/>
    <property type="evidence" value="ECO:0007669"/>
    <property type="project" value="UniProtKB-EC"/>
</dbReference>
<evidence type="ECO:0000259" key="10">
    <source>
        <dbReference type="PROSITE" id="PS50109"/>
    </source>
</evidence>
<proteinExistence type="predicted"/>
<feature type="domain" description="Histidine kinase" evidence="10">
    <location>
        <begin position="167"/>
        <end position="362"/>
    </location>
</feature>
<evidence type="ECO:0000256" key="6">
    <source>
        <dbReference type="ARBA" id="ARBA00022777"/>
    </source>
</evidence>
<dbReference type="Gene3D" id="3.30.565.10">
    <property type="entry name" value="Histidine kinase-like ATPase, C-terminal domain"/>
    <property type="match status" value="1"/>
</dbReference>
<keyword evidence="8" id="KW-0902">Two-component regulatory system</keyword>
<evidence type="ECO:0000313" key="11">
    <source>
        <dbReference type="EMBL" id="NFA61655.1"/>
    </source>
</evidence>
<keyword evidence="9" id="KW-0812">Transmembrane</keyword>
<dbReference type="PROSITE" id="PS50109">
    <property type="entry name" value="HIS_KIN"/>
    <property type="match status" value="1"/>
</dbReference>
<protein>
    <recommendedName>
        <fullName evidence="3">histidine kinase</fullName>
        <ecNumber evidence="3">2.7.13.3</ecNumber>
    </recommendedName>
</protein>
<dbReference type="GO" id="GO:0007234">
    <property type="term" value="P:osmosensory signaling via phosphorelay pathway"/>
    <property type="evidence" value="ECO:0007669"/>
    <property type="project" value="TreeGrafter"/>
</dbReference>
<dbReference type="AlphaFoldDB" id="A0A6M0T3F7"/>
<evidence type="ECO:0000256" key="4">
    <source>
        <dbReference type="ARBA" id="ARBA00022679"/>
    </source>
</evidence>
<dbReference type="SMART" id="SM00387">
    <property type="entry name" value="HATPase_c"/>
    <property type="match status" value="1"/>
</dbReference>
<keyword evidence="5" id="KW-0547">Nucleotide-binding</keyword>
<dbReference type="EMBL" id="SGJP01000037">
    <property type="protein sequence ID" value="NFA61655.1"/>
    <property type="molecule type" value="Genomic_DNA"/>
</dbReference>
<name>A0A6M0T3F7_CLOBO</name>
<dbReference type="InterPro" id="IPR003594">
    <property type="entry name" value="HATPase_dom"/>
</dbReference>
<dbReference type="PANTHER" id="PTHR42878:SF7">
    <property type="entry name" value="SENSOR HISTIDINE KINASE GLRK"/>
    <property type="match status" value="1"/>
</dbReference>
<keyword evidence="9" id="KW-1133">Transmembrane helix</keyword>
<accession>A0A6M0T3F7</accession>
<evidence type="ECO:0000256" key="3">
    <source>
        <dbReference type="ARBA" id="ARBA00012438"/>
    </source>
</evidence>
<evidence type="ECO:0000256" key="8">
    <source>
        <dbReference type="ARBA" id="ARBA00023012"/>
    </source>
</evidence>
<dbReference type="GO" id="GO:0000156">
    <property type="term" value="F:phosphorelay response regulator activity"/>
    <property type="evidence" value="ECO:0007669"/>
    <property type="project" value="TreeGrafter"/>
</dbReference>
<comment type="catalytic activity">
    <reaction evidence="1">
        <text>ATP + protein L-histidine = ADP + protein N-phospho-L-histidine.</text>
        <dbReference type="EC" id="2.7.13.3"/>
    </reaction>
</comment>
<dbReference type="InterPro" id="IPR036890">
    <property type="entry name" value="HATPase_C_sf"/>
</dbReference>
<keyword evidence="9" id="KW-0472">Membrane</keyword>